<evidence type="ECO:0000256" key="3">
    <source>
        <dbReference type="ARBA" id="ARBA00022801"/>
    </source>
</evidence>
<dbReference type="InterPro" id="IPR002018">
    <property type="entry name" value="CarbesteraseB"/>
</dbReference>
<dbReference type="InterPro" id="IPR029058">
    <property type="entry name" value="AB_hydrolase_fold"/>
</dbReference>
<dbReference type="Gene3D" id="3.40.50.1820">
    <property type="entry name" value="alpha/beta hydrolase"/>
    <property type="match status" value="1"/>
</dbReference>
<comment type="caution">
    <text evidence="6">The sequence shown here is derived from an EMBL/GenBank/DDBJ whole genome shotgun (WGS) entry which is preliminary data.</text>
</comment>
<keyword evidence="3" id="KW-0378">Hydrolase</keyword>
<keyword evidence="4" id="KW-0325">Glycoprotein</keyword>
<organism evidence="6 7">
    <name type="scientific">Frankliniella fusca</name>
    <dbReference type="NCBI Taxonomy" id="407009"/>
    <lineage>
        <taxon>Eukaryota</taxon>
        <taxon>Metazoa</taxon>
        <taxon>Ecdysozoa</taxon>
        <taxon>Arthropoda</taxon>
        <taxon>Hexapoda</taxon>
        <taxon>Insecta</taxon>
        <taxon>Pterygota</taxon>
        <taxon>Neoptera</taxon>
        <taxon>Paraneoptera</taxon>
        <taxon>Thysanoptera</taxon>
        <taxon>Terebrantia</taxon>
        <taxon>Thripoidea</taxon>
        <taxon>Thripidae</taxon>
        <taxon>Frankliniella</taxon>
    </lineage>
</organism>
<evidence type="ECO:0000313" key="7">
    <source>
        <dbReference type="Proteomes" id="UP001219518"/>
    </source>
</evidence>
<dbReference type="PANTHER" id="PTHR43142:SF1">
    <property type="entry name" value="CARBOXYLIC ESTER HYDROLASE"/>
    <property type="match status" value="1"/>
</dbReference>
<dbReference type="Proteomes" id="UP001219518">
    <property type="component" value="Unassembled WGS sequence"/>
</dbReference>
<feature type="domain" description="Carboxylesterase type B" evidence="5">
    <location>
        <begin position="1"/>
        <end position="119"/>
    </location>
</feature>
<evidence type="ECO:0000313" key="6">
    <source>
        <dbReference type="EMBL" id="KAK3926000.1"/>
    </source>
</evidence>
<sequence>MSGTALTPWAFRSKAWTARTSAKLAAALGCPAQPSDQLLECLMAKPAADIIGQDATFQEWGDHPMCVFSMAQEPAGPGAFLDKHPAAAAAAGPASDVPLVIGFTSDEGGIVAIQPYNDFSMLLAEAPTSVPNQQTYKRGGKSHVQEDYKILDSRYILV</sequence>
<accession>A0AAE1LNL1</accession>
<comment type="similarity">
    <text evidence="1">Belongs to the type-B carboxylesterase/lipase family.</text>
</comment>
<reference evidence="6" key="1">
    <citation type="submission" date="2021-07" db="EMBL/GenBank/DDBJ databases">
        <authorList>
            <person name="Catto M.A."/>
            <person name="Jacobson A."/>
            <person name="Kennedy G."/>
            <person name="Labadie P."/>
            <person name="Hunt B.G."/>
            <person name="Srinivasan R."/>
        </authorList>
    </citation>
    <scope>NUCLEOTIDE SEQUENCE</scope>
    <source>
        <strain evidence="6">PL_HMW_Pooled</strain>
        <tissue evidence="6">Head</tissue>
    </source>
</reference>
<keyword evidence="2" id="KW-0719">Serine esterase</keyword>
<evidence type="ECO:0000256" key="4">
    <source>
        <dbReference type="ARBA" id="ARBA00023180"/>
    </source>
</evidence>
<reference evidence="6" key="2">
    <citation type="journal article" date="2023" name="BMC Genomics">
        <title>Pest status, molecular evolution, and epigenetic factors derived from the genome assembly of Frankliniella fusca, a thysanopteran phytovirus vector.</title>
        <authorList>
            <person name="Catto M.A."/>
            <person name="Labadie P.E."/>
            <person name="Jacobson A.L."/>
            <person name="Kennedy G.G."/>
            <person name="Srinivasan R."/>
            <person name="Hunt B.G."/>
        </authorList>
    </citation>
    <scope>NUCLEOTIDE SEQUENCE</scope>
    <source>
        <strain evidence="6">PL_HMW_Pooled</strain>
    </source>
</reference>
<dbReference type="PANTHER" id="PTHR43142">
    <property type="entry name" value="CARBOXYLIC ESTER HYDROLASE"/>
    <property type="match status" value="1"/>
</dbReference>
<dbReference type="SUPFAM" id="SSF53474">
    <property type="entry name" value="alpha/beta-Hydrolases"/>
    <property type="match status" value="1"/>
</dbReference>
<protein>
    <submittedName>
        <fullName evidence="6">Esterase P</fullName>
    </submittedName>
</protein>
<proteinExistence type="inferred from homology"/>
<dbReference type="EMBL" id="JAHWGI010001242">
    <property type="protein sequence ID" value="KAK3926000.1"/>
    <property type="molecule type" value="Genomic_DNA"/>
</dbReference>
<evidence type="ECO:0000256" key="1">
    <source>
        <dbReference type="ARBA" id="ARBA00005964"/>
    </source>
</evidence>
<dbReference type="AlphaFoldDB" id="A0AAE1LNL1"/>
<gene>
    <name evidence="6" type="ORF">KUF71_014249</name>
</gene>
<dbReference type="GO" id="GO:0052689">
    <property type="term" value="F:carboxylic ester hydrolase activity"/>
    <property type="evidence" value="ECO:0007669"/>
    <property type="project" value="UniProtKB-KW"/>
</dbReference>
<name>A0AAE1LNL1_9NEOP</name>
<dbReference type="Pfam" id="PF00135">
    <property type="entry name" value="COesterase"/>
    <property type="match status" value="1"/>
</dbReference>
<evidence type="ECO:0000259" key="5">
    <source>
        <dbReference type="Pfam" id="PF00135"/>
    </source>
</evidence>
<keyword evidence="7" id="KW-1185">Reference proteome</keyword>
<evidence type="ECO:0000256" key="2">
    <source>
        <dbReference type="ARBA" id="ARBA00022487"/>
    </source>
</evidence>